<proteinExistence type="predicted"/>
<evidence type="ECO:0008006" key="3">
    <source>
        <dbReference type="Google" id="ProtNLM"/>
    </source>
</evidence>
<evidence type="ECO:0000313" key="2">
    <source>
        <dbReference type="EMBL" id="CAE0254726.1"/>
    </source>
</evidence>
<evidence type="ECO:0000256" key="1">
    <source>
        <dbReference type="SAM" id="MobiDB-lite"/>
    </source>
</evidence>
<feature type="compositionally biased region" description="Basic and acidic residues" evidence="1">
    <location>
        <begin position="814"/>
        <end position="850"/>
    </location>
</feature>
<organism evidence="2">
    <name type="scientific">Palpitomonas bilix</name>
    <dbReference type="NCBI Taxonomy" id="652834"/>
    <lineage>
        <taxon>Eukaryota</taxon>
        <taxon>Eukaryota incertae sedis</taxon>
    </lineage>
</organism>
<dbReference type="EMBL" id="HBIB01026280">
    <property type="protein sequence ID" value="CAE0254726.1"/>
    <property type="molecule type" value="Transcribed_RNA"/>
</dbReference>
<dbReference type="GO" id="GO:0035658">
    <property type="term" value="C:Mon1-Ccz1 complex"/>
    <property type="evidence" value="ECO:0007669"/>
    <property type="project" value="InterPro"/>
</dbReference>
<sequence>MQRGGRGPSISHVHLQERIVRFEDATLTGATECCFDEASGVFVSYTGKALYFYPAATAMSSSVREGAFQVPQPFAYKNPAGGCLLAAKLSPCFKMVALHFAREPKKIRIVNLVTSYEFEITPTPQKISFSFSSSSHEPLTFAFFNPTSAAACPASAAPAAPDAWSSAPFHLRRDVKQKRPARKLDDIEGGTPRKPLILGFFWLDEVDEVEDARLCLISTVAFEAVSFTGRALQEKKSSKVLKATNIRWYAYDPRLRLVLLSMSPAVSAITGLDSEKFGGEVQPLSVMAFQLQKKSKGGLLKLPRFDLPPDDPSCRLTKNVPLQVHTPVLFPIDLYGVPFCAHLSVKNKELVLYHLGREVVSRKLSIPLGMNMLKNRIRVVSVDNLLLVFFAETKLTLLFDIRAAEQSPVAAPLPIFAPTVGDRLSQAPMMDAPWRLFGRGLVLAPDCDHLDEEREREGELPDAVGEAHRREISMIGEQVDSRVSTTSSVWTIGLNLEGIVASSTDRIANIHFLLRRANGKKCLVGVLKAAVKDGGVAMSNAFRCVHDPFYAQYEYDSEKEPQRWSPNGVRYADKSFDVVNNCEVAVEAFDGAFPNELRVEDSPILNQRSTANAKKRMDPREEKVGKRNRDGDLLFSPHDALKYVFEPLRKAGEVSGILIANAALEYSRAADTAMVKEGCEGLTDLALELLAEAKQWHIIQMLLQTGAIPTSRRGIELLQDMEKEGYSESSLLLISMLGKYRDTNGELVLTLLRRGELVLAMKMLNSKCRCQDELFKACRNDDEFFAVHSFLTRRKDEVLPQYEEEYQQRLHRISSSDHVGEEETDTSIDRRPSGLHEGLDIASLPEEKGSEGGSQAGSMESKAPSLLSPSSVRTSVADVSEMPSLPNLEEISGEGEAYLNVNAMKEALKKVED</sequence>
<gene>
    <name evidence="2" type="ORF">PBIL07802_LOCUS16974</name>
</gene>
<feature type="compositionally biased region" description="Basic and acidic residues" evidence="1">
    <location>
        <begin position="615"/>
        <end position="629"/>
    </location>
</feature>
<dbReference type="GO" id="GO:0005765">
    <property type="term" value="C:lysosomal membrane"/>
    <property type="evidence" value="ECO:0007669"/>
    <property type="project" value="TreeGrafter"/>
</dbReference>
<reference evidence="2" key="1">
    <citation type="submission" date="2021-01" db="EMBL/GenBank/DDBJ databases">
        <authorList>
            <person name="Corre E."/>
            <person name="Pelletier E."/>
            <person name="Niang G."/>
            <person name="Scheremetjew M."/>
            <person name="Finn R."/>
            <person name="Kale V."/>
            <person name="Holt S."/>
            <person name="Cochrane G."/>
            <person name="Meng A."/>
            <person name="Brown T."/>
            <person name="Cohen L."/>
        </authorList>
    </citation>
    <scope>NUCLEOTIDE SEQUENCE</scope>
    <source>
        <strain evidence="2">NIES-2562</strain>
    </source>
</reference>
<dbReference type="AlphaFoldDB" id="A0A7S3DFN1"/>
<feature type="region of interest" description="Disordered" evidence="1">
    <location>
        <begin position="609"/>
        <end position="629"/>
    </location>
</feature>
<dbReference type="GO" id="GO:0031902">
    <property type="term" value="C:late endosome membrane"/>
    <property type="evidence" value="ECO:0007669"/>
    <property type="project" value="TreeGrafter"/>
</dbReference>
<protein>
    <recommendedName>
        <fullName evidence="3">Mic1 domain-containing protein</fullName>
    </recommendedName>
</protein>
<dbReference type="PANTHER" id="PTHR12897:SF4">
    <property type="entry name" value="REGULATOR OF MON1-CCZ1 COMPLEX"/>
    <property type="match status" value="1"/>
</dbReference>
<dbReference type="PANTHER" id="PTHR12897">
    <property type="entry name" value="COLON CANCER-ASSOCIATED PROTEIN MIC1"/>
    <property type="match status" value="1"/>
</dbReference>
<dbReference type="InterPro" id="IPR040371">
    <property type="entry name" value="RMC1"/>
</dbReference>
<feature type="region of interest" description="Disordered" evidence="1">
    <location>
        <begin position="810"/>
        <end position="883"/>
    </location>
</feature>
<dbReference type="GO" id="GO:0010506">
    <property type="term" value="P:regulation of autophagy"/>
    <property type="evidence" value="ECO:0007669"/>
    <property type="project" value="InterPro"/>
</dbReference>
<accession>A0A7S3DFN1</accession>
<name>A0A7S3DFN1_9EUKA</name>